<keyword evidence="5" id="KW-0902">Two-component regulatory system</keyword>
<evidence type="ECO:0000256" key="5">
    <source>
        <dbReference type="ARBA" id="ARBA00023012"/>
    </source>
</evidence>
<evidence type="ECO:0000313" key="7">
    <source>
        <dbReference type="EMBL" id="ROR97176.1"/>
    </source>
</evidence>
<feature type="transmembrane region" description="Helical" evidence="6">
    <location>
        <begin position="117"/>
        <end position="143"/>
    </location>
</feature>
<accession>A0A3N2DBN1</accession>
<protein>
    <recommendedName>
        <fullName evidence="2">histidine kinase</fullName>
        <ecNumber evidence="2">2.7.13.3</ecNumber>
    </recommendedName>
</protein>
<keyword evidence="4 7" id="KW-0418">Kinase</keyword>
<organism evidence="7 8">
    <name type="scientific">Salana multivorans</name>
    <dbReference type="NCBI Taxonomy" id="120377"/>
    <lineage>
        <taxon>Bacteria</taxon>
        <taxon>Bacillati</taxon>
        <taxon>Actinomycetota</taxon>
        <taxon>Actinomycetes</taxon>
        <taxon>Micrococcales</taxon>
        <taxon>Beutenbergiaceae</taxon>
        <taxon>Salana</taxon>
    </lineage>
</organism>
<comment type="catalytic activity">
    <reaction evidence="1">
        <text>ATP + protein L-histidine = ADP + protein N-phospho-L-histidine.</text>
        <dbReference type="EC" id="2.7.13.3"/>
    </reaction>
</comment>
<dbReference type="EMBL" id="RKHQ01000001">
    <property type="protein sequence ID" value="ROR97176.1"/>
    <property type="molecule type" value="Genomic_DNA"/>
</dbReference>
<evidence type="ECO:0000256" key="2">
    <source>
        <dbReference type="ARBA" id="ARBA00012438"/>
    </source>
</evidence>
<dbReference type="InterPro" id="IPR050482">
    <property type="entry name" value="Sensor_HK_TwoCompSys"/>
</dbReference>
<feature type="transmembrane region" description="Helical" evidence="6">
    <location>
        <begin position="85"/>
        <end position="105"/>
    </location>
</feature>
<dbReference type="PANTHER" id="PTHR24421:SF10">
    <property type="entry name" value="NITRATE_NITRITE SENSOR PROTEIN NARQ"/>
    <property type="match status" value="1"/>
</dbReference>
<keyword evidence="6" id="KW-0812">Transmembrane</keyword>
<dbReference type="SUPFAM" id="SSF55874">
    <property type="entry name" value="ATPase domain of HSP90 chaperone/DNA topoisomerase II/histidine kinase"/>
    <property type="match status" value="1"/>
</dbReference>
<evidence type="ECO:0000256" key="1">
    <source>
        <dbReference type="ARBA" id="ARBA00000085"/>
    </source>
</evidence>
<keyword evidence="8" id="KW-1185">Reference proteome</keyword>
<dbReference type="InterPro" id="IPR036890">
    <property type="entry name" value="HATPase_C_sf"/>
</dbReference>
<dbReference type="GO" id="GO:0004673">
    <property type="term" value="F:protein histidine kinase activity"/>
    <property type="evidence" value="ECO:0007669"/>
    <property type="project" value="UniProtKB-EC"/>
</dbReference>
<name>A0A3N2DBN1_9MICO</name>
<keyword evidence="6" id="KW-0472">Membrane</keyword>
<evidence type="ECO:0000256" key="6">
    <source>
        <dbReference type="SAM" id="Phobius"/>
    </source>
</evidence>
<feature type="transmembrane region" description="Helical" evidence="6">
    <location>
        <begin position="15"/>
        <end position="37"/>
    </location>
</feature>
<gene>
    <name evidence="7" type="ORF">EDD28_1769</name>
</gene>
<evidence type="ECO:0000256" key="4">
    <source>
        <dbReference type="ARBA" id="ARBA00022777"/>
    </source>
</evidence>
<dbReference type="Proteomes" id="UP000275356">
    <property type="component" value="Unassembled WGS sequence"/>
</dbReference>
<evidence type="ECO:0000313" key="8">
    <source>
        <dbReference type="Proteomes" id="UP000275356"/>
    </source>
</evidence>
<keyword evidence="6" id="KW-1133">Transmembrane helix</keyword>
<feature type="transmembrane region" description="Helical" evidence="6">
    <location>
        <begin position="49"/>
        <end position="73"/>
    </location>
</feature>
<dbReference type="EC" id="2.7.13.3" evidence="2"/>
<evidence type="ECO:0000256" key="3">
    <source>
        <dbReference type="ARBA" id="ARBA00022679"/>
    </source>
</evidence>
<comment type="caution">
    <text evidence="7">The sequence shown here is derived from an EMBL/GenBank/DDBJ whole genome shotgun (WGS) entry which is preliminary data.</text>
</comment>
<proteinExistence type="predicted"/>
<reference evidence="7 8" key="1">
    <citation type="submission" date="2018-11" db="EMBL/GenBank/DDBJ databases">
        <title>Sequencing the genomes of 1000 actinobacteria strains.</title>
        <authorList>
            <person name="Klenk H.-P."/>
        </authorList>
    </citation>
    <scope>NUCLEOTIDE SEQUENCE [LARGE SCALE GENOMIC DNA]</scope>
    <source>
        <strain evidence="7 8">DSM 13521</strain>
    </source>
</reference>
<dbReference type="GO" id="GO:0000160">
    <property type="term" value="P:phosphorelay signal transduction system"/>
    <property type="evidence" value="ECO:0007669"/>
    <property type="project" value="UniProtKB-KW"/>
</dbReference>
<dbReference type="PANTHER" id="PTHR24421">
    <property type="entry name" value="NITRATE/NITRITE SENSOR PROTEIN NARX-RELATED"/>
    <property type="match status" value="1"/>
</dbReference>
<dbReference type="Gene3D" id="3.30.565.10">
    <property type="entry name" value="Histidine kinase-like ATPase, C-terminal domain"/>
    <property type="match status" value="1"/>
</dbReference>
<dbReference type="OrthoDB" id="3573097at2"/>
<dbReference type="AlphaFoldDB" id="A0A3N2DBN1"/>
<keyword evidence="3" id="KW-0808">Transferase</keyword>
<dbReference type="RefSeq" id="WP_123739264.1">
    <property type="nucleotide sequence ID" value="NZ_CALFQU010000010.1"/>
</dbReference>
<sequence>MSREVLLSRHDRNMLGWIAATNMMLFASVVAFEWTVWRGLPGGDPLPEMLAQAIAAFGVTLVCGLAVLATWVVAWFHLRHRRSAFWLVAIASIPLAALPRAYALANLDATPVGVPSAALLWLLGVFGYGVATATTVLTAFLLVRSREAEEHRRADLEQAARTIANTEAEEMRVRQVVADALHGTIQNRLVVVIAGLDRTSSDLRAQGHREWSDLVDGHVAALEELRDRDVRPLSRSLFPAAVDIGTSEAIELMMSRLPASIEYHLDLDPALRGIAATATDPLSLPERLVVLYSVEEAVTNALKHGRPDTIWVSARTEPSDPPSGGPLAPITLRVSVDDDGQGLLEDPPRLHGLARHRARLRGRGGDLALGRSPRGGGRLTFHLPLRDLHAGD</sequence>